<evidence type="ECO:0000313" key="1">
    <source>
        <dbReference type="EMBL" id="MBX0294629.1"/>
    </source>
</evidence>
<evidence type="ECO:0008006" key="3">
    <source>
        <dbReference type="Google" id="ProtNLM"/>
    </source>
</evidence>
<protein>
    <recommendedName>
        <fullName evidence="3">Small CPxCG-related zinc finger protein</fullName>
    </recommendedName>
</protein>
<dbReference type="InterPro" id="IPR055984">
    <property type="entry name" value="DUF7562"/>
</dbReference>
<organism evidence="1 2">
    <name type="scientific">Haloarcula nitratireducens</name>
    <dbReference type="NCBI Taxonomy" id="2487749"/>
    <lineage>
        <taxon>Archaea</taxon>
        <taxon>Methanobacteriati</taxon>
        <taxon>Methanobacteriota</taxon>
        <taxon>Stenosarchaea group</taxon>
        <taxon>Halobacteria</taxon>
        <taxon>Halobacteriales</taxon>
        <taxon>Haloarculaceae</taxon>
        <taxon>Haloarcula</taxon>
    </lineage>
</organism>
<reference evidence="1 2" key="1">
    <citation type="submission" date="2021-06" db="EMBL/GenBank/DDBJ databases">
        <title>Halomicroarcula sp. a new haloarchaeum isolated from saline soil.</title>
        <authorList>
            <person name="Duran-Viseras A."/>
            <person name="Sanchez-Porro C."/>
            <person name="Ventosa A."/>
        </authorList>
    </citation>
    <scope>NUCLEOTIDE SEQUENCE [LARGE SCALE GENOMIC DNA]</scope>
    <source>
        <strain evidence="1 2">F27</strain>
    </source>
</reference>
<evidence type="ECO:0000313" key="2">
    <source>
        <dbReference type="Proteomes" id="UP001430455"/>
    </source>
</evidence>
<proteinExistence type="predicted"/>
<accession>A0AAW4P9P1</accession>
<comment type="caution">
    <text evidence="1">The sequence shown here is derived from an EMBL/GenBank/DDBJ whole genome shotgun (WGS) entry which is preliminary data.</text>
</comment>
<dbReference type="RefSeq" id="WP_220579307.1">
    <property type="nucleotide sequence ID" value="NZ_RKLT01000002.1"/>
</dbReference>
<dbReference type="EMBL" id="RKLT01000002">
    <property type="protein sequence ID" value="MBX0294629.1"/>
    <property type="molecule type" value="Genomic_DNA"/>
</dbReference>
<dbReference type="AlphaFoldDB" id="A0AAW4P9P1"/>
<keyword evidence="2" id="KW-1185">Reference proteome</keyword>
<dbReference type="Pfam" id="PF24443">
    <property type="entry name" value="DUF7562"/>
    <property type="match status" value="1"/>
</dbReference>
<sequence>MSYRNAWHREDSTVVCLACGEAVSRDDAREYDKHGDRWDREEKEFEYLCKPCYRECSHSPRRGLEDRLVEAGAGTVDRATFLRRYCALSKEDAPPENRRG</sequence>
<gene>
    <name evidence="1" type="ORF">EGH23_07015</name>
</gene>
<dbReference type="Proteomes" id="UP001430455">
    <property type="component" value="Unassembled WGS sequence"/>
</dbReference>
<name>A0AAW4P9P1_9EURY</name>